<dbReference type="InterPro" id="IPR001245">
    <property type="entry name" value="Ser-Thr/Tyr_kinase_cat_dom"/>
</dbReference>
<dbReference type="PROSITE" id="PS50011">
    <property type="entry name" value="PROTEIN_KINASE_DOM"/>
    <property type="match status" value="1"/>
</dbReference>
<dbReference type="GO" id="GO:0004674">
    <property type="term" value="F:protein serine/threonine kinase activity"/>
    <property type="evidence" value="ECO:0007669"/>
    <property type="project" value="UniProtKB-KW"/>
</dbReference>
<evidence type="ECO:0000313" key="9">
    <source>
        <dbReference type="EMBL" id="KAJ8444211.1"/>
    </source>
</evidence>
<dbReference type="InterPro" id="IPR046958">
    <property type="entry name" value="RBK1/2/STUNTED"/>
</dbReference>
<evidence type="ECO:0000259" key="8">
    <source>
        <dbReference type="PROSITE" id="PS50011"/>
    </source>
</evidence>
<keyword evidence="5 6" id="KW-0067">ATP-binding</keyword>
<dbReference type="InterPro" id="IPR000719">
    <property type="entry name" value="Prot_kinase_dom"/>
</dbReference>
<gene>
    <name evidence="9" type="ORF">Cgig2_028092</name>
</gene>
<keyword evidence="1 7" id="KW-0723">Serine/threonine-protein kinase</keyword>
<evidence type="ECO:0000256" key="1">
    <source>
        <dbReference type="ARBA" id="ARBA00022527"/>
    </source>
</evidence>
<evidence type="ECO:0000256" key="4">
    <source>
        <dbReference type="ARBA" id="ARBA00022777"/>
    </source>
</evidence>
<evidence type="ECO:0000256" key="7">
    <source>
        <dbReference type="RuleBase" id="RU000304"/>
    </source>
</evidence>
<dbReference type="Gene3D" id="1.10.510.10">
    <property type="entry name" value="Transferase(Phosphotransferase) domain 1"/>
    <property type="match status" value="1"/>
</dbReference>
<dbReference type="GO" id="GO:0005524">
    <property type="term" value="F:ATP binding"/>
    <property type="evidence" value="ECO:0007669"/>
    <property type="project" value="UniProtKB-UniRule"/>
</dbReference>
<keyword evidence="3 6" id="KW-0547">Nucleotide-binding</keyword>
<dbReference type="Pfam" id="PF07714">
    <property type="entry name" value="PK_Tyr_Ser-Thr"/>
    <property type="match status" value="1"/>
</dbReference>
<dbReference type="PANTHER" id="PTHR47987:SF20">
    <property type="entry name" value="OS04G0654600 PROTEIN"/>
    <property type="match status" value="1"/>
</dbReference>
<organism evidence="9 10">
    <name type="scientific">Carnegiea gigantea</name>
    <dbReference type="NCBI Taxonomy" id="171969"/>
    <lineage>
        <taxon>Eukaryota</taxon>
        <taxon>Viridiplantae</taxon>
        <taxon>Streptophyta</taxon>
        <taxon>Embryophyta</taxon>
        <taxon>Tracheophyta</taxon>
        <taxon>Spermatophyta</taxon>
        <taxon>Magnoliopsida</taxon>
        <taxon>eudicotyledons</taxon>
        <taxon>Gunneridae</taxon>
        <taxon>Pentapetalae</taxon>
        <taxon>Caryophyllales</taxon>
        <taxon>Cactineae</taxon>
        <taxon>Cactaceae</taxon>
        <taxon>Cactoideae</taxon>
        <taxon>Echinocereeae</taxon>
        <taxon>Carnegiea</taxon>
    </lineage>
</organism>
<dbReference type="OrthoDB" id="4062651at2759"/>
<evidence type="ECO:0000256" key="3">
    <source>
        <dbReference type="ARBA" id="ARBA00022741"/>
    </source>
</evidence>
<comment type="similarity">
    <text evidence="7">Belongs to the protein kinase superfamily.</text>
</comment>
<evidence type="ECO:0000256" key="2">
    <source>
        <dbReference type="ARBA" id="ARBA00022679"/>
    </source>
</evidence>
<dbReference type="Proteomes" id="UP001153076">
    <property type="component" value="Unassembled WGS sequence"/>
</dbReference>
<evidence type="ECO:0000256" key="5">
    <source>
        <dbReference type="ARBA" id="ARBA00022840"/>
    </source>
</evidence>
<evidence type="ECO:0000313" key="10">
    <source>
        <dbReference type="Proteomes" id="UP001153076"/>
    </source>
</evidence>
<protein>
    <recommendedName>
        <fullName evidence="8">Protein kinase domain-containing protein</fullName>
    </recommendedName>
</protein>
<name>A0A9Q1QJV2_9CARY</name>
<dbReference type="InterPro" id="IPR017441">
    <property type="entry name" value="Protein_kinase_ATP_BS"/>
</dbReference>
<dbReference type="SUPFAM" id="SSF56112">
    <property type="entry name" value="Protein kinase-like (PK-like)"/>
    <property type="match status" value="1"/>
</dbReference>
<dbReference type="InterPro" id="IPR011009">
    <property type="entry name" value="Kinase-like_dom_sf"/>
</dbReference>
<proteinExistence type="inferred from homology"/>
<comment type="caution">
    <text evidence="9">The sequence shown here is derived from an EMBL/GenBank/DDBJ whole genome shotgun (WGS) entry which is preliminary data.</text>
</comment>
<feature type="binding site" evidence="6">
    <location>
        <position position="91"/>
    </location>
    <ligand>
        <name>ATP</name>
        <dbReference type="ChEBI" id="CHEBI:30616"/>
    </ligand>
</feature>
<dbReference type="AlphaFoldDB" id="A0A9Q1QJV2"/>
<dbReference type="PANTHER" id="PTHR47987">
    <property type="entry name" value="OS08G0249100 PROTEIN"/>
    <property type="match status" value="1"/>
</dbReference>
<keyword evidence="2" id="KW-0808">Transferase</keyword>
<feature type="domain" description="Protein kinase" evidence="8">
    <location>
        <begin position="62"/>
        <end position="302"/>
    </location>
</feature>
<dbReference type="SMART" id="SM00220">
    <property type="entry name" value="S_TKc"/>
    <property type="match status" value="1"/>
</dbReference>
<accession>A0A9Q1QJV2</accession>
<keyword evidence="10" id="KW-1185">Reference proteome</keyword>
<dbReference type="PROSITE" id="PS00108">
    <property type="entry name" value="PROTEIN_KINASE_ST"/>
    <property type="match status" value="1"/>
</dbReference>
<dbReference type="InterPro" id="IPR008271">
    <property type="entry name" value="Ser/Thr_kinase_AS"/>
</dbReference>
<dbReference type="FunFam" id="3.30.200.20:FF:000325">
    <property type="entry name" value="Putative receptor-like serine/threonine-protein kinase"/>
    <property type="match status" value="1"/>
</dbReference>
<sequence length="302" mass="33652">MNYIRSGSFRRLLSIGRCSSSRFSDESPAIDQEITDNPLKIDSKPTWKCFSFDEIFAATNGFSSENLVGKGGHAEVYRGELSDGQMVAVKKLKKAANEERREREFLTEIGTIGHVFHPNVSSLLGCCIDNGLFLLFPLSPRGSVASLLHDFYGFDFGLVYVDQNAPPMEWKVRYKIAIGTAKGLHYLHKGCQRRIIHRDIKASNILLSEDFEPQAKPILKRGEIEKLIDPRLEGTYDAVEVGKLALAASLCIRASATWRPTMSEFSELGGYFDENFGKVWVSDETISNKACLGAPKGQNFIS</sequence>
<dbReference type="PROSITE" id="PS00107">
    <property type="entry name" value="PROTEIN_KINASE_ATP"/>
    <property type="match status" value="1"/>
</dbReference>
<dbReference type="Gene3D" id="3.30.200.20">
    <property type="entry name" value="Phosphorylase Kinase, domain 1"/>
    <property type="match status" value="1"/>
</dbReference>
<evidence type="ECO:0000256" key="6">
    <source>
        <dbReference type="PROSITE-ProRule" id="PRU10141"/>
    </source>
</evidence>
<reference evidence="9" key="1">
    <citation type="submission" date="2022-04" db="EMBL/GenBank/DDBJ databases">
        <title>Carnegiea gigantea Genome sequencing and assembly v2.</title>
        <authorList>
            <person name="Copetti D."/>
            <person name="Sanderson M.J."/>
            <person name="Burquez A."/>
            <person name="Wojciechowski M.F."/>
        </authorList>
    </citation>
    <scope>NUCLEOTIDE SEQUENCE</scope>
    <source>
        <strain evidence="9">SGP5-SGP5p</strain>
        <tissue evidence="9">Aerial part</tissue>
    </source>
</reference>
<dbReference type="EMBL" id="JAKOGI010000103">
    <property type="protein sequence ID" value="KAJ8444211.1"/>
    <property type="molecule type" value="Genomic_DNA"/>
</dbReference>
<keyword evidence="4" id="KW-0418">Kinase</keyword>